<feature type="signal peptide" evidence="1">
    <location>
        <begin position="1"/>
        <end position="25"/>
    </location>
</feature>
<accession>A0A4P8HU68</accession>
<evidence type="ECO:0000313" key="5">
    <source>
        <dbReference type="Proteomes" id="UP000584325"/>
    </source>
</evidence>
<dbReference type="OrthoDB" id="9180744at2"/>
<keyword evidence="4" id="KW-1185">Reference proteome</keyword>
<dbReference type="RefSeq" id="WP_137315148.1">
    <property type="nucleotide sequence ID" value="NZ_CP040017.1"/>
</dbReference>
<proteinExistence type="predicted"/>
<dbReference type="Proteomes" id="UP000584325">
    <property type="component" value="Unassembled WGS sequence"/>
</dbReference>
<keyword evidence="1" id="KW-0732">Signal</keyword>
<organism evidence="2 5">
    <name type="scientific">Pseudoduganella umbonata</name>
    <dbReference type="NCBI Taxonomy" id="864828"/>
    <lineage>
        <taxon>Bacteria</taxon>
        <taxon>Pseudomonadati</taxon>
        <taxon>Pseudomonadota</taxon>
        <taxon>Betaproteobacteria</taxon>
        <taxon>Burkholderiales</taxon>
        <taxon>Oxalobacteraceae</taxon>
        <taxon>Telluria group</taxon>
        <taxon>Pseudoduganella</taxon>
    </lineage>
</organism>
<dbReference type="InterPro" id="IPR042230">
    <property type="entry name" value="CusF_sf"/>
</dbReference>
<dbReference type="Pfam" id="PF11604">
    <property type="entry name" value="CusF_Ec"/>
    <property type="match status" value="1"/>
</dbReference>
<evidence type="ECO:0000313" key="2">
    <source>
        <dbReference type="EMBL" id="MBB3222071.1"/>
    </source>
</evidence>
<reference evidence="2 5" key="2">
    <citation type="submission" date="2020-08" db="EMBL/GenBank/DDBJ databases">
        <title>Genomic Encyclopedia of Type Strains, Phase III (KMG-III): the genomes of soil and plant-associated and newly described type strains.</title>
        <authorList>
            <person name="Whitman W."/>
        </authorList>
    </citation>
    <scope>NUCLEOTIDE SEQUENCE [LARGE SCALE GENOMIC DNA]</scope>
    <source>
        <strain evidence="2 5">CECT 7753</strain>
    </source>
</reference>
<sequence>MKQLNNVILTAAVALSAVAFAPAYAQHDLHAQHAQHGEHAAAPAELTDGEIKKVDKEGGKLTIKHGELKNLNMAAMTMVFRVQDAAMLDKVKAGDKVRFTADKVNGTTTVTHIELAN</sequence>
<dbReference type="AlphaFoldDB" id="A0A4P8HU68"/>
<gene>
    <name evidence="3" type="ORF">FCL38_19220</name>
    <name evidence="2" type="ORF">FHS02_002890</name>
</gene>
<protein>
    <submittedName>
        <fullName evidence="3">Copper-binding protein</fullName>
    </submittedName>
    <submittedName>
        <fullName evidence="2">Cu/Ag efflux protein CusF</fullName>
    </submittedName>
</protein>
<dbReference type="Gene3D" id="2.40.50.320">
    <property type="entry name" value="Copper binding periplasmic protein CusF"/>
    <property type="match status" value="1"/>
</dbReference>
<reference evidence="3 4" key="1">
    <citation type="submission" date="2019-05" db="EMBL/GenBank/DDBJ databases">
        <title>Draft Genome Sequences of Six Type Strains of the Genus Massilia.</title>
        <authorList>
            <person name="Miess H."/>
            <person name="Frediansyhah A."/>
            <person name="Gross H."/>
        </authorList>
    </citation>
    <scope>NUCLEOTIDE SEQUENCE [LARGE SCALE GENOMIC DNA]</scope>
    <source>
        <strain evidence="3 4">DSMZ 26121</strain>
    </source>
</reference>
<dbReference type="InterPro" id="IPR021647">
    <property type="entry name" value="CusF_Ec"/>
</dbReference>
<evidence type="ECO:0000256" key="1">
    <source>
        <dbReference type="SAM" id="SignalP"/>
    </source>
</evidence>
<name>A0A4P8HU68_9BURK</name>
<evidence type="ECO:0000313" key="4">
    <source>
        <dbReference type="Proteomes" id="UP000298763"/>
    </source>
</evidence>
<dbReference type="Proteomes" id="UP000298763">
    <property type="component" value="Chromosome"/>
</dbReference>
<dbReference type="EMBL" id="JACHXS010000005">
    <property type="protein sequence ID" value="MBB3222071.1"/>
    <property type="molecule type" value="Genomic_DNA"/>
</dbReference>
<dbReference type="EMBL" id="CP040017">
    <property type="protein sequence ID" value="QCP12312.1"/>
    <property type="molecule type" value="Genomic_DNA"/>
</dbReference>
<feature type="chain" id="PRO_5044607491" evidence="1">
    <location>
        <begin position="26"/>
        <end position="117"/>
    </location>
</feature>
<evidence type="ECO:0000313" key="3">
    <source>
        <dbReference type="EMBL" id="QCP12312.1"/>
    </source>
</evidence>